<dbReference type="FunFam" id="3.30.70.1560:FF:000001">
    <property type="entry name" value="Pseudouridine synthase"/>
    <property type="match status" value="1"/>
</dbReference>
<evidence type="ECO:0000313" key="7">
    <source>
        <dbReference type="EMBL" id="KRQ86633.1"/>
    </source>
</evidence>
<dbReference type="OrthoDB" id="9807213at2"/>
<dbReference type="SUPFAM" id="SSF55120">
    <property type="entry name" value="Pseudouridine synthase"/>
    <property type="match status" value="1"/>
</dbReference>
<dbReference type="Gene3D" id="3.10.290.10">
    <property type="entry name" value="RNA-binding S4 domain"/>
    <property type="match status" value="1"/>
</dbReference>
<dbReference type="Gene3D" id="3.30.70.1560">
    <property type="entry name" value="Alpha-L RNA-binding motif"/>
    <property type="match status" value="1"/>
</dbReference>
<dbReference type="CDD" id="cd00165">
    <property type="entry name" value="S4"/>
    <property type="match status" value="1"/>
</dbReference>
<dbReference type="Proteomes" id="UP000052015">
    <property type="component" value="Unassembled WGS sequence"/>
</dbReference>
<evidence type="ECO:0000256" key="4">
    <source>
        <dbReference type="PROSITE-ProRule" id="PRU00182"/>
    </source>
</evidence>
<dbReference type="InterPro" id="IPR018496">
    <property type="entry name" value="PsdUridine_synth_RsuA/RluB_CS"/>
</dbReference>
<evidence type="ECO:0000256" key="3">
    <source>
        <dbReference type="ARBA" id="ARBA00023235"/>
    </source>
</evidence>
<evidence type="ECO:0000313" key="8">
    <source>
        <dbReference type="Proteomes" id="UP000052015"/>
    </source>
</evidence>
<reference evidence="7 8" key="1">
    <citation type="submission" date="2015-09" db="EMBL/GenBank/DDBJ databases">
        <title>Draft genome sequence of a Caloramator mitchellensis, a moderate thermophile from the Great Artesian Basin of Australia.</title>
        <authorList>
            <person name="Patel B.K."/>
        </authorList>
    </citation>
    <scope>NUCLEOTIDE SEQUENCE [LARGE SCALE GENOMIC DNA]</scope>
    <source>
        <strain evidence="7 8">VF08</strain>
    </source>
</reference>
<dbReference type="Pfam" id="PF01479">
    <property type="entry name" value="S4"/>
    <property type="match status" value="1"/>
</dbReference>
<evidence type="ECO:0000256" key="5">
    <source>
        <dbReference type="RuleBase" id="RU003887"/>
    </source>
</evidence>
<gene>
    <name evidence="7" type="primary">rluB_2</name>
    <name evidence="7" type="ORF">ABG79_01616</name>
</gene>
<dbReference type="InterPro" id="IPR020094">
    <property type="entry name" value="TruA/RsuA/RluB/E/F_N"/>
</dbReference>
<dbReference type="FunFam" id="3.10.290.10:FF:000003">
    <property type="entry name" value="Pseudouridine synthase"/>
    <property type="match status" value="1"/>
</dbReference>
<dbReference type="InterPro" id="IPR036986">
    <property type="entry name" value="S4_RNA-bd_sf"/>
</dbReference>
<dbReference type="AlphaFoldDB" id="A0A0R3JSZ4"/>
<dbReference type="InterPro" id="IPR006145">
    <property type="entry name" value="PsdUridine_synth_RsuA/RluA"/>
</dbReference>
<protein>
    <recommendedName>
        <fullName evidence="5">Pseudouridine synthase</fullName>
        <ecNumber evidence="5">5.4.99.-</ecNumber>
    </recommendedName>
</protein>
<evidence type="ECO:0000259" key="6">
    <source>
        <dbReference type="SMART" id="SM00363"/>
    </source>
</evidence>
<proteinExistence type="inferred from homology"/>
<dbReference type="InterPro" id="IPR020103">
    <property type="entry name" value="PsdUridine_synth_cat_dom_sf"/>
</dbReference>
<comment type="similarity">
    <text evidence="1 5">Belongs to the pseudouridine synthase RsuA family.</text>
</comment>
<dbReference type="RefSeq" id="WP_057978914.1">
    <property type="nucleotide sequence ID" value="NZ_LKHP01000008.1"/>
</dbReference>
<dbReference type="InterPro" id="IPR000748">
    <property type="entry name" value="PsdUridine_synth_RsuA/RluB/E/F"/>
</dbReference>
<organism evidence="7 8">
    <name type="scientific">Caloramator mitchellensis</name>
    <dbReference type="NCBI Taxonomy" id="908809"/>
    <lineage>
        <taxon>Bacteria</taxon>
        <taxon>Bacillati</taxon>
        <taxon>Bacillota</taxon>
        <taxon>Clostridia</taxon>
        <taxon>Eubacteriales</taxon>
        <taxon>Clostridiaceae</taxon>
        <taxon>Caloramator</taxon>
    </lineage>
</organism>
<dbReference type="PANTHER" id="PTHR47683:SF2">
    <property type="entry name" value="RNA-BINDING S4 DOMAIN-CONTAINING PROTEIN"/>
    <property type="match status" value="1"/>
</dbReference>
<dbReference type="EMBL" id="LKHP01000008">
    <property type="protein sequence ID" value="KRQ86633.1"/>
    <property type="molecule type" value="Genomic_DNA"/>
</dbReference>
<dbReference type="GO" id="GO:0005829">
    <property type="term" value="C:cytosol"/>
    <property type="evidence" value="ECO:0007669"/>
    <property type="project" value="UniProtKB-ARBA"/>
</dbReference>
<name>A0A0R3JSZ4_CALMK</name>
<dbReference type="PATRIC" id="fig|908809.3.peg.1620"/>
<dbReference type="Gene3D" id="3.30.70.580">
    <property type="entry name" value="Pseudouridine synthase I, catalytic domain, N-terminal subdomain"/>
    <property type="match status" value="1"/>
</dbReference>
<keyword evidence="3 5" id="KW-0413">Isomerase</keyword>
<comment type="caution">
    <text evidence="7">The sequence shown here is derived from an EMBL/GenBank/DDBJ whole genome shotgun (WGS) entry which is preliminary data.</text>
</comment>
<dbReference type="SUPFAM" id="SSF55174">
    <property type="entry name" value="Alpha-L RNA-binding motif"/>
    <property type="match status" value="1"/>
</dbReference>
<dbReference type="Pfam" id="PF00849">
    <property type="entry name" value="PseudoU_synth_2"/>
    <property type="match status" value="1"/>
</dbReference>
<dbReference type="PANTHER" id="PTHR47683">
    <property type="entry name" value="PSEUDOURIDINE SYNTHASE FAMILY PROTEIN-RELATED"/>
    <property type="match status" value="1"/>
</dbReference>
<keyword evidence="2 4" id="KW-0694">RNA-binding</keyword>
<dbReference type="SMART" id="SM00363">
    <property type="entry name" value="S4"/>
    <property type="match status" value="1"/>
</dbReference>
<dbReference type="NCBIfam" id="TIGR00093">
    <property type="entry name" value="pseudouridine synthase"/>
    <property type="match status" value="1"/>
</dbReference>
<feature type="domain" description="RNA-binding S4" evidence="6">
    <location>
        <begin position="2"/>
        <end position="63"/>
    </location>
</feature>
<dbReference type="STRING" id="908809.ABG79_01616"/>
<dbReference type="PROSITE" id="PS50889">
    <property type="entry name" value="S4"/>
    <property type="match status" value="1"/>
</dbReference>
<dbReference type="GO" id="GO:0120159">
    <property type="term" value="F:rRNA pseudouridine synthase activity"/>
    <property type="evidence" value="ECO:0007669"/>
    <property type="project" value="UniProtKB-ARBA"/>
</dbReference>
<dbReference type="InterPro" id="IPR042092">
    <property type="entry name" value="PsdUridine_s_RsuA/RluB/E/F_cat"/>
</dbReference>
<dbReference type="EC" id="5.4.99.-" evidence="5"/>
<dbReference type="GO" id="GO:0000455">
    <property type="term" value="P:enzyme-directed rRNA pseudouridine synthesis"/>
    <property type="evidence" value="ECO:0007669"/>
    <property type="project" value="UniProtKB-ARBA"/>
</dbReference>
<dbReference type="GO" id="GO:0003723">
    <property type="term" value="F:RNA binding"/>
    <property type="evidence" value="ECO:0007669"/>
    <property type="project" value="UniProtKB-KW"/>
</dbReference>
<dbReference type="InterPro" id="IPR002942">
    <property type="entry name" value="S4_RNA-bd"/>
</dbReference>
<dbReference type="CDD" id="cd02870">
    <property type="entry name" value="PseudoU_synth_RsuA_like"/>
    <property type="match status" value="1"/>
</dbReference>
<keyword evidence="8" id="KW-1185">Reference proteome</keyword>
<sequence>MERIQKYIARCGIASRRKAEELIFNGKVKVNGEIINDIVLINPDNDIVEVEGKIISPEESKIYIMLNKPVGYVTTAKDEKGRKTVLDLINVRERVYPVGRLDYDTSGLLILTNDGDFAYKMTHPSKEIDKVYIALVEGIPTEEEIERFKKGLKIEDYITAPADFKLIEKRGKNAIVRITIHEGKNRQVRRMCEKIGHKVLELKRIQIGKIKLGNLKVGEWRFLKQEEIDFINKI</sequence>
<evidence type="ECO:0000256" key="1">
    <source>
        <dbReference type="ARBA" id="ARBA00008348"/>
    </source>
</evidence>
<evidence type="ECO:0000256" key="2">
    <source>
        <dbReference type="ARBA" id="ARBA00022884"/>
    </source>
</evidence>
<dbReference type="InterPro" id="IPR050343">
    <property type="entry name" value="RsuA_PseudoU_synthase"/>
</dbReference>
<accession>A0A0R3JSZ4</accession>
<dbReference type="PROSITE" id="PS01149">
    <property type="entry name" value="PSI_RSU"/>
    <property type="match status" value="1"/>
</dbReference>